<reference evidence="1" key="1">
    <citation type="submission" date="2019-11" db="EMBL/GenBank/DDBJ databases">
        <title>Nori genome reveals adaptations in red seaweeds to the harsh intertidal environment.</title>
        <authorList>
            <person name="Wang D."/>
            <person name="Mao Y."/>
        </authorList>
    </citation>
    <scope>NUCLEOTIDE SEQUENCE</scope>
    <source>
        <tissue evidence="1">Gametophyte</tissue>
    </source>
</reference>
<sequence>MALRLVLLLLALLVPLHSAGAGSSAVDSRSSGLRLPTAYASERAALLSTRALGELVGVNRSRPGFPAVDVWCGSRLPRTPYTLHCIGGYPGGGLILEPPRRPTRAALWLHGLADEPTLYLTVVSLLLADAPADPWATTSIVMPLAPVYKRLRFSPAEDQPLPSEDVYAWYDVSPHYPLLPPGGARGATGAEVAATLASSPVGEDRLGLALSTARLVDLAAAQARGRLGAGLPPVATPATAVIGHSLGAFMAWHLALRSGVGWSGVVALSGGLPLTPLYAQFSALRRSSSPPPAVVSMAADGDTIVAPLLSDAAAVTGAGILGGEAVSHTLLRGSGHSTYLIGDPNTPWVRPRHGADYATAGAGVDAVLGRLDAVAAAVARCGPAHPATVTVGVDKADTALTREVVAAPFARLHLPVRVVVFPPALCGRLCAMWNALAAAATAAKPPDGGVYAAGPPPTHLLLLGDDVTVTAPATAWGTALVADYDALVAAGAPAATGVVAAVDATFPGFPTFPVVHASHLAAFRGRLLPAEWEGATQGGDPYLFELHARVGAAAFSARLTLVNAIGGNADAPAAPPPRYGRVAPPRGAVAAALERDEATLRAYLTARDGVPPAPSPRLDVVIPCWRCDVAAVRRIVGLPLPPRAAATLFIVIVDAPHHPAAAAVAALEADCWARDRRRVRVRLNDRNRGVSYTRNRGLREASAPYVLFLDDDVVPSEGLLFAYAAAMAASEATAATPLPPPLPLRQELPARRGGADGPDGGRRRTVDGGPPEPAAPETLGPPPRLRRHAYAGVVAFPPATTAFHAGLVISQLLYFFGAPADSPIVPWGVTANLLLPVGALGDDPFDEAAPPGGGGEDILACVRLRAAAAAAAAAAATGPDDGPAAAHAWPLRSVPDAVVVHPWWEGGRPCYAHFGRWSAGDGRLVDLLPAHTFGCAANGVELAAAAAVAAVAAAPRVGVAAAAAAAAAAVAAVAAVDVALTGASAATAKIFATAWGGAPPATHRSAVAHLSNAELRELPPLPAGEGGGVAATPAA</sequence>
<protein>
    <submittedName>
        <fullName evidence="1">Uncharacterized protein</fullName>
    </submittedName>
</protein>
<organism evidence="1 2">
    <name type="scientific">Pyropia yezoensis</name>
    <name type="common">Susabi-nori</name>
    <name type="synonym">Porphyra yezoensis</name>
    <dbReference type="NCBI Taxonomy" id="2788"/>
    <lineage>
        <taxon>Eukaryota</taxon>
        <taxon>Rhodophyta</taxon>
        <taxon>Bangiophyceae</taxon>
        <taxon>Bangiales</taxon>
        <taxon>Bangiaceae</taxon>
        <taxon>Pyropia</taxon>
    </lineage>
</organism>
<evidence type="ECO:0000313" key="2">
    <source>
        <dbReference type="Proteomes" id="UP000798662"/>
    </source>
</evidence>
<accession>A0ACC3C7W9</accession>
<proteinExistence type="predicted"/>
<dbReference type="Proteomes" id="UP000798662">
    <property type="component" value="Chromosome 2"/>
</dbReference>
<comment type="caution">
    <text evidence="1">The sequence shown here is derived from an EMBL/GenBank/DDBJ whole genome shotgun (WGS) entry which is preliminary data.</text>
</comment>
<gene>
    <name evidence="1" type="ORF">I4F81_008569</name>
</gene>
<evidence type="ECO:0000313" key="1">
    <source>
        <dbReference type="EMBL" id="KAK1866049.1"/>
    </source>
</evidence>
<dbReference type="EMBL" id="CM020619">
    <property type="protein sequence ID" value="KAK1866049.1"/>
    <property type="molecule type" value="Genomic_DNA"/>
</dbReference>
<keyword evidence="2" id="KW-1185">Reference proteome</keyword>
<name>A0ACC3C7W9_PYRYE</name>